<evidence type="ECO:0000313" key="1">
    <source>
        <dbReference type="EMBL" id="KAJ8613673.1"/>
    </source>
</evidence>
<name>A0AAD7XRS0_9STRA</name>
<dbReference type="InterPro" id="IPR032710">
    <property type="entry name" value="NTF2-like_dom_sf"/>
</dbReference>
<dbReference type="AlphaFoldDB" id="A0AAD7XRS0"/>
<dbReference type="SUPFAM" id="SSF54427">
    <property type="entry name" value="NTF2-like"/>
    <property type="match status" value="1"/>
</dbReference>
<evidence type="ECO:0000313" key="2">
    <source>
        <dbReference type="Proteomes" id="UP001230188"/>
    </source>
</evidence>
<protein>
    <recommendedName>
        <fullName evidence="3">SnoaL-like domain-containing protein</fullName>
    </recommendedName>
</protein>
<proteinExistence type="predicted"/>
<keyword evidence="2" id="KW-1185">Reference proteome</keyword>
<dbReference type="Proteomes" id="UP001230188">
    <property type="component" value="Unassembled WGS sequence"/>
</dbReference>
<gene>
    <name evidence="1" type="ORF">CTAYLR_003121</name>
</gene>
<evidence type="ECO:0008006" key="3">
    <source>
        <dbReference type="Google" id="ProtNLM"/>
    </source>
</evidence>
<accession>A0AAD7XRS0</accession>
<reference evidence="1" key="1">
    <citation type="submission" date="2023-01" db="EMBL/GenBank/DDBJ databases">
        <title>Metagenome sequencing of chrysophaentin producing Chrysophaeum taylorii.</title>
        <authorList>
            <person name="Davison J."/>
            <person name="Bewley C."/>
        </authorList>
    </citation>
    <scope>NUCLEOTIDE SEQUENCE</scope>
    <source>
        <strain evidence="1">NIES-1699</strain>
    </source>
</reference>
<sequence>MSNPGVEALSRVLGSPRNLDVAWTAPKEPLPASELAVVLEEGLREREWFVTGRILPQYFADNFVFKDPDVSVQGVRAYSEGVSRLFADESRAEILNCSLRGDTFGVTWRLSGGARLGPFVVRIKPYIVYTDFLIEDGLVSFQEDRFSIPSWDILLSAVAPWLPFLAPPAPPVVVEEEEE</sequence>
<dbReference type="EMBL" id="JAQMWT010000024">
    <property type="protein sequence ID" value="KAJ8613673.1"/>
    <property type="molecule type" value="Genomic_DNA"/>
</dbReference>
<comment type="caution">
    <text evidence="1">The sequence shown here is derived from an EMBL/GenBank/DDBJ whole genome shotgun (WGS) entry which is preliminary data.</text>
</comment>
<organism evidence="1 2">
    <name type="scientific">Chrysophaeum taylorii</name>
    <dbReference type="NCBI Taxonomy" id="2483200"/>
    <lineage>
        <taxon>Eukaryota</taxon>
        <taxon>Sar</taxon>
        <taxon>Stramenopiles</taxon>
        <taxon>Ochrophyta</taxon>
        <taxon>Pelagophyceae</taxon>
        <taxon>Pelagomonadales</taxon>
        <taxon>Pelagomonadaceae</taxon>
        <taxon>Chrysophaeum</taxon>
    </lineage>
</organism>